<feature type="region of interest" description="Disordered" evidence="1">
    <location>
        <begin position="40"/>
        <end position="60"/>
    </location>
</feature>
<keyword evidence="3" id="KW-1185">Reference proteome</keyword>
<dbReference type="AlphaFoldDB" id="A0AA88DQ10"/>
<protein>
    <submittedName>
        <fullName evidence="2">Uncharacterized protein</fullName>
    </submittedName>
</protein>
<gene>
    <name evidence="2" type="ORF">TIFTF001_028507</name>
</gene>
<dbReference type="EMBL" id="BTGU01000087">
    <property type="protein sequence ID" value="GMN59411.1"/>
    <property type="molecule type" value="Genomic_DNA"/>
</dbReference>
<proteinExistence type="predicted"/>
<organism evidence="2 3">
    <name type="scientific">Ficus carica</name>
    <name type="common">Common fig</name>
    <dbReference type="NCBI Taxonomy" id="3494"/>
    <lineage>
        <taxon>Eukaryota</taxon>
        <taxon>Viridiplantae</taxon>
        <taxon>Streptophyta</taxon>
        <taxon>Embryophyta</taxon>
        <taxon>Tracheophyta</taxon>
        <taxon>Spermatophyta</taxon>
        <taxon>Magnoliopsida</taxon>
        <taxon>eudicotyledons</taxon>
        <taxon>Gunneridae</taxon>
        <taxon>Pentapetalae</taxon>
        <taxon>rosids</taxon>
        <taxon>fabids</taxon>
        <taxon>Rosales</taxon>
        <taxon>Moraceae</taxon>
        <taxon>Ficeae</taxon>
        <taxon>Ficus</taxon>
    </lineage>
</organism>
<accession>A0AA88DQ10</accession>
<dbReference type="Proteomes" id="UP001187192">
    <property type="component" value="Unassembled WGS sequence"/>
</dbReference>
<evidence type="ECO:0000313" key="2">
    <source>
        <dbReference type="EMBL" id="GMN59411.1"/>
    </source>
</evidence>
<name>A0AA88DQ10_FICCA</name>
<reference evidence="2" key="1">
    <citation type="submission" date="2023-07" db="EMBL/GenBank/DDBJ databases">
        <title>draft genome sequence of fig (Ficus carica).</title>
        <authorList>
            <person name="Takahashi T."/>
            <person name="Nishimura K."/>
        </authorList>
    </citation>
    <scope>NUCLEOTIDE SEQUENCE</scope>
</reference>
<feature type="compositionally biased region" description="Polar residues" evidence="1">
    <location>
        <begin position="40"/>
        <end position="49"/>
    </location>
</feature>
<comment type="caution">
    <text evidence="2">The sequence shown here is derived from an EMBL/GenBank/DDBJ whole genome shotgun (WGS) entry which is preliminary data.</text>
</comment>
<sequence>MDRRQTNAKRRALDSPHESFLLEVDFFESEDAVDVSLNAEGQSPLTLQSPHRGLRGVQID</sequence>
<evidence type="ECO:0000256" key="1">
    <source>
        <dbReference type="SAM" id="MobiDB-lite"/>
    </source>
</evidence>
<evidence type="ECO:0000313" key="3">
    <source>
        <dbReference type="Proteomes" id="UP001187192"/>
    </source>
</evidence>